<feature type="transmembrane region" description="Helical" evidence="1">
    <location>
        <begin position="193"/>
        <end position="213"/>
    </location>
</feature>
<feature type="transmembrane region" description="Helical" evidence="1">
    <location>
        <begin position="278"/>
        <end position="296"/>
    </location>
</feature>
<dbReference type="RefSeq" id="WP_191125708.1">
    <property type="nucleotide sequence ID" value="NZ_JACXWY010000023.1"/>
</dbReference>
<dbReference type="GO" id="GO:0016020">
    <property type="term" value="C:membrane"/>
    <property type="evidence" value="ECO:0007669"/>
    <property type="project" value="TreeGrafter"/>
</dbReference>
<comment type="caution">
    <text evidence="3">The sequence shown here is derived from an EMBL/GenBank/DDBJ whole genome shotgun (WGS) entry which is preliminary data.</text>
</comment>
<keyword evidence="4" id="KW-1185">Reference proteome</keyword>
<dbReference type="Proteomes" id="UP000619295">
    <property type="component" value="Unassembled WGS sequence"/>
</dbReference>
<feature type="transmembrane region" description="Helical" evidence="1">
    <location>
        <begin position="170"/>
        <end position="187"/>
    </location>
</feature>
<protein>
    <submittedName>
        <fullName evidence="3">Acyltransferase</fullName>
    </submittedName>
</protein>
<feature type="transmembrane region" description="Helical" evidence="1">
    <location>
        <begin position="316"/>
        <end position="336"/>
    </location>
</feature>
<name>A0A927ECL1_9HYPH</name>
<feature type="transmembrane region" description="Helical" evidence="1">
    <location>
        <begin position="222"/>
        <end position="242"/>
    </location>
</feature>
<keyword evidence="1" id="KW-0812">Transmembrane</keyword>
<dbReference type="Pfam" id="PF01757">
    <property type="entry name" value="Acyl_transf_3"/>
    <property type="match status" value="1"/>
</dbReference>
<dbReference type="AlphaFoldDB" id="A0A927ECL1"/>
<feature type="transmembrane region" description="Helical" evidence="1">
    <location>
        <begin position="55"/>
        <end position="75"/>
    </location>
</feature>
<gene>
    <name evidence="3" type="ORF">IED13_24125</name>
</gene>
<keyword evidence="3" id="KW-0808">Transferase</keyword>
<feature type="transmembrane region" description="Helical" evidence="1">
    <location>
        <begin position="21"/>
        <end position="43"/>
    </location>
</feature>
<feature type="transmembrane region" description="Helical" evidence="1">
    <location>
        <begin position="254"/>
        <end position="271"/>
    </location>
</feature>
<evidence type="ECO:0000313" key="4">
    <source>
        <dbReference type="Proteomes" id="UP000619295"/>
    </source>
</evidence>
<dbReference type="InterPro" id="IPR050879">
    <property type="entry name" value="Acyltransferase_3"/>
</dbReference>
<feature type="transmembrane region" description="Helical" evidence="1">
    <location>
        <begin position="95"/>
        <end position="121"/>
    </location>
</feature>
<keyword evidence="3" id="KW-0012">Acyltransferase</keyword>
<dbReference type="PANTHER" id="PTHR23028">
    <property type="entry name" value="ACETYLTRANSFERASE"/>
    <property type="match status" value="1"/>
</dbReference>
<dbReference type="EMBL" id="JACXWY010000023">
    <property type="protein sequence ID" value="MBD3848796.1"/>
    <property type="molecule type" value="Genomic_DNA"/>
</dbReference>
<organism evidence="3 4">
    <name type="scientific">Bosea spartocytisi</name>
    <dbReference type="NCBI Taxonomy" id="2773451"/>
    <lineage>
        <taxon>Bacteria</taxon>
        <taxon>Pseudomonadati</taxon>
        <taxon>Pseudomonadota</taxon>
        <taxon>Alphaproteobacteria</taxon>
        <taxon>Hyphomicrobiales</taxon>
        <taxon>Boseaceae</taxon>
        <taxon>Bosea</taxon>
    </lineage>
</organism>
<proteinExistence type="predicted"/>
<evidence type="ECO:0000259" key="2">
    <source>
        <dbReference type="Pfam" id="PF01757"/>
    </source>
</evidence>
<feature type="domain" description="Acyltransferase 3" evidence="2">
    <location>
        <begin position="16"/>
        <end position="334"/>
    </location>
</feature>
<feature type="transmembrane region" description="Helical" evidence="1">
    <location>
        <begin position="141"/>
        <end position="163"/>
    </location>
</feature>
<dbReference type="GO" id="GO:0009103">
    <property type="term" value="P:lipopolysaccharide biosynthetic process"/>
    <property type="evidence" value="ECO:0007669"/>
    <property type="project" value="TreeGrafter"/>
</dbReference>
<sequence length="371" mass="40496">MSQPNHLQPGLRLETLDGLRLLAALSVALFHFGFCGLAIGFTQMSLPAGESVLKYGYLGVPLFFVISGFVIAYSAEGRTPLQFAIARFARIYPTFLLCMTLTFLVVLALGAPFLQASAAQWAANLVIKPELLGYQAMDGSYWSIFYEVIFYGWVLLLMALGAFRRDRYPLIVLVWLLVSVLDRAFLSSKILRYLLLTDQSAFFCAGLLLYAAFRDGHARRNLALLTLTTAVAIYQALELTQWYRANYHAAYDDFAVAASCVAIVAIVAAAIRFPRLPLPSGVTLAIGGLTYPFYLLHQHIGYVAFNRLGDALSPAALVAAVTLVLLVLSCLIWRFVERPAQSWTKSTLTGLAAAGALLPANGARPRAGIAN</sequence>
<keyword evidence="1" id="KW-1133">Transmembrane helix</keyword>
<dbReference type="GO" id="GO:0016747">
    <property type="term" value="F:acyltransferase activity, transferring groups other than amino-acyl groups"/>
    <property type="evidence" value="ECO:0007669"/>
    <property type="project" value="InterPro"/>
</dbReference>
<evidence type="ECO:0000313" key="3">
    <source>
        <dbReference type="EMBL" id="MBD3848796.1"/>
    </source>
</evidence>
<accession>A0A927ECL1</accession>
<keyword evidence="1" id="KW-0472">Membrane</keyword>
<evidence type="ECO:0000256" key="1">
    <source>
        <dbReference type="SAM" id="Phobius"/>
    </source>
</evidence>
<reference evidence="3" key="1">
    <citation type="submission" date="2020-09" db="EMBL/GenBank/DDBJ databases">
        <title>Bosea spartocytisi sp. nov. a root nodule endophyte of Spartocytisus supranubius in the high mountain ecosystem fo the Teide National Park (Canary Islands, Spain).</title>
        <authorList>
            <person name="Pulido-Suarez L."/>
            <person name="Peix A."/>
            <person name="Igual J.M."/>
            <person name="Socas-Perez N."/>
            <person name="Velazquez E."/>
            <person name="Flores-Felix J.D."/>
            <person name="Leon-Barrios M."/>
        </authorList>
    </citation>
    <scope>NUCLEOTIDE SEQUENCE</scope>
    <source>
        <strain evidence="3">SSUT16</strain>
    </source>
</reference>
<dbReference type="PANTHER" id="PTHR23028:SF53">
    <property type="entry name" value="ACYL_TRANSF_3 DOMAIN-CONTAINING PROTEIN"/>
    <property type="match status" value="1"/>
</dbReference>
<dbReference type="InterPro" id="IPR002656">
    <property type="entry name" value="Acyl_transf_3_dom"/>
</dbReference>